<organism evidence="1 2">
    <name type="scientific">Streptococcus pseudoporcinus LQ 940-04</name>
    <dbReference type="NCBI Taxonomy" id="875093"/>
    <lineage>
        <taxon>Bacteria</taxon>
        <taxon>Bacillati</taxon>
        <taxon>Bacillota</taxon>
        <taxon>Bacilli</taxon>
        <taxon>Lactobacillales</taxon>
        <taxon>Streptococcaceae</taxon>
        <taxon>Streptococcus</taxon>
    </lineage>
</organism>
<gene>
    <name evidence="1" type="ORF">STRPS_0815</name>
</gene>
<name>G5K9Z5_9STRE</name>
<dbReference type="Proteomes" id="UP000003217">
    <property type="component" value="Unassembled WGS sequence"/>
</dbReference>
<proteinExistence type="predicted"/>
<dbReference type="AlphaFoldDB" id="G5K9Z5"/>
<dbReference type="EMBL" id="AEUY02000005">
    <property type="protein sequence ID" value="EHI64260.1"/>
    <property type="molecule type" value="Genomic_DNA"/>
</dbReference>
<sequence>MGMMALVLLGLMACRQVVTTNRNHVKTGIIQYAEHAV</sequence>
<evidence type="ECO:0000313" key="2">
    <source>
        <dbReference type="Proteomes" id="UP000003217"/>
    </source>
</evidence>
<evidence type="ECO:0000313" key="1">
    <source>
        <dbReference type="EMBL" id="EHI64260.1"/>
    </source>
</evidence>
<accession>G5K9Z5</accession>
<protein>
    <submittedName>
        <fullName evidence="1">Uncharacterized protein</fullName>
    </submittedName>
</protein>
<reference evidence="1 2" key="1">
    <citation type="journal article" date="2014" name="Int. J. Syst. Evol. Microbiol.">
        <title>Phylogenomics and the dynamic genome evolution of the genus Streptococcus.</title>
        <authorList>
            <consortium name="The Broad Institute Genome Sequencing Platform"/>
            <person name="Richards V.P."/>
            <person name="Palmer S.R."/>
            <person name="Pavinski Bitar P.D."/>
            <person name="Qin X."/>
            <person name="Weinstock G.M."/>
            <person name="Highlander S.K."/>
            <person name="Town C.D."/>
            <person name="Burne R.A."/>
            <person name="Stanhope M.J."/>
        </authorList>
    </citation>
    <scope>NUCLEOTIDE SEQUENCE [LARGE SCALE GENOMIC DNA]</scope>
    <source>
        <strain evidence="1 2">LQ 940-04</strain>
    </source>
</reference>
<keyword evidence="2" id="KW-1185">Reference proteome</keyword>
<comment type="caution">
    <text evidence="1">The sequence shown here is derived from an EMBL/GenBank/DDBJ whole genome shotgun (WGS) entry which is preliminary data.</text>
</comment>